<evidence type="ECO:0000313" key="1">
    <source>
        <dbReference type="EMBL" id="KAI6085562.1"/>
    </source>
</evidence>
<gene>
    <name evidence="1" type="ORF">F4821DRAFT_149004</name>
</gene>
<keyword evidence="2" id="KW-1185">Reference proteome</keyword>
<evidence type="ECO:0000313" key="2">
    <source>
        <dbReference type="Proteomes" id="UP001497680"/>
    </source>
</evidence>
<dbReference type="Proteomes" id="UP001497680">
    <property type="component" value="Unassembled WGS sequence"/>
</dbReference>
<name>A0ACC0CYI8_9PEZI</name>
<dbReference type="EMBL" id="MU394324">
    <property type="protein sequence ID" value="KAI6085562.1"/>
    <property type="molecule type" value="Genomic_DNA"/>
</dbReference>
<protein>
    <submittedName>
        <fullName evidence="1">Uncharacterized protein</fullName>
    </submittedName>
</protein>
<proteinExistence type="predicted"/>
<reference evidence="1 2" key="1">
    <citation type="journal article" date="2022" name="New Phytol.">
        <title>Ecological generalism drives hyperdiversity of secondary metabolite gene clusters in xylarialean endophytes.</title>
        <authorList>
            <person name="Franco M.E.E."/>
            <person name="Wisecaver J.H."/>
            <person name="Arnold A.E."/>
            <person name="Ju Y.M."/>
            <person name="Slot J.C."/>
            <person name="Ahrendt S."/>
            <person name="Moore L.P."/>
            <person name="Eastman K.E."/>
            <person name="Scott K."/>
            <person name="Konkel Z."/>
            <person name="Mondo S.J."/>
            <person name="Kuo A."/>
            <person name="Hayes R.D."/>
            <person name="Haridas S."/>
            <person name="Andreopoulos B."/>
            <person name="Riley R."/>
            <person name="LaButti K."/>
            <person name="Pangilinan J."/>
            <person name="Lipzen A."/>
            <person name="Amirebrahimi M."/>
            <person name="Yan J."/>
            <person name="Adam C."/>
            <person name="Keymanesh K."/>
            <person name="Ng V."/>
            <person name="Louie K."/>
            <person name="Northen T."/>
            <person name="Drula E."/>
            <person name="Henrissat B."/>
            <person name="Hsieh H.M."/>
            <person name="Youens-Clark K."/>
            <person name="Lutzoni F."/>
            <person name="Miadlikowska J."/>
            <person name="Eastwood D.C."/>
            <person name="Hamelin R.C."/>
            <person name="Grigoriev I.V."/>
            <person name="U'Ren J.M."/>
        </authorList>
    </citation>
    <scope>NUCLEOTIDE SEQUENCE [LARGE SCALE GENOMIC DNA]</scope>
    <source>
        <strain evidence="1 2">ER1909</strain>
    </source>
</reference>
<sequence length="109" mass="11801">MSKLNDFLVQIPDKPDVLSTRVSNVGTHMARLKGLIEVGTIVMSGPTLASHPKSTDEGLAINGSAWLVRANTEEEVRAVVADDIYAKLGVWDIDNVTVTPFKCAVRKPL</sequence>
<comment type="caution">
    <text evidence="1">The sequence shown here is derived from an EMBL/GenBank/DDBJ whole genome shotgun (WGS) entry which is preliminary data.</text>
</comment>
<organism evidence="1 2">
    <name type="scientific">Hypoxylon rubiginosum</name>
    <dbReference type="NCBI Taxonomy" id="110542"/>
    <lineage>
        <taxon>Eukaryota</taxon>
        <taxon>Fungi</taxon>
        <taxon>Dikarya</taxon>
        <taxon>Ascomycota</taxon>
        <taxon>Pezizomycotina</taxon>
        <taxon>Sordariomycetes</taxon>
        <taxon>Xylariomycetidae</taxon>
        <taxon>Xylariales</taxon>
        <taxon>Hypoxylaceae</taxon>
        <taxon>Hypoxylon</taxon>
    </lineage>
</organism>
<accession>A0ACC0CYI8</accession>